<proteinExistence type="predicted"/>
<gene>
    <name evidence="1" type="ORF">LBBP_04242</name>
</gene>
<protein>
    <submittedName>
        <fullName evidence="1">Uncharacterized protein</fullName>
    </submittedName>
</protein>
<evidence type="ECO:0000313" key="2">
    <source>
        <dbReference type="Proteomes" id="UP000058857"/>
    </source>
</evidence>
<reference evidence="1 2" key="1">
    <citation type="journal article" date="2015" name="PLoS Negl. Trop. Dis.">
        <title>Distribution of Plasmids in Distinct Leptospira Pathogenic Species.</title>
        <authorList>
            <person name="Wang Y."/>
            <person name="Zhuang X."/>
            <person name="Zhong Y."/>
            <person name="Zhang C."/>
            <person name="Zhang Y."/>
            <person name="Zeng L."/>
            <person name="Zhu Y."/>
            <person name="He P."/>
            <person name="Dong K."/>
            <person name="Pal U."/>
            <person name="Guo X."/>
            <person name="Qin J."/>
        </authorList>
    </citation>
    <scope>NUCLEOTIDE SEQUENCE [LARGE SCALE GENOMIC DNA]</scope>
    <source>
        <strain evidence="1 2">56604</strain>
    </source>
</reference>
<organism evidence="1">
    <name type="scientific">Leptospira borgpetersenii serovar Ballum</name>
    <dbReference type="NCBI Taxonomy" id="280505"/>
    <lineage>
        <taxon>Bacteria</taxon>
        <taxon>Pseudomonadati</taxon>
        <taxon>Spirochaetota</taxon>
        <taxon>Spirochaetia</taxon>
        <taxon>Leptospirales</taxon>
        <taxon>Leptospiraceae</taxon>
        <taxon>Leptospira</taxon>
    </lineage>
</organism>
<accession>A0A0S2IXL0</accession>
<dbReference type="PATRIC" id="fig|280505.15.peg.4130"/>
<name>A0A0S2IXL0_LEPBO</name>
<dbReference type="Proteomes" id="UP000058857">
    <property type="component" value="Chromosome 2"/>
</dbReference>
<dbReference type="AlphaFoldDB" id="A0A0S2IXL0"/>
<sequence>MSQNLRIHFKTRRKISLKDPSKFLKNVRVPTETVAFAVFSYRLKL</sequence>
<dbReference type="EMBL" id="CP012030">
    <property type="protein sequence ID" value="ALO28360.1"/>
    <property type="molecule type" value="Genomic_DNA"/>
</dbReference>
<evidence type="ECO:0000313" key="1">
    <source>
        <dbReference type="EMBL" id="ALO28360.1"/>
    </source>
</evidence>